<name>A0ABT9NPT8_9ACTN</name>
<evidence type="ECO:0000313" key="6">
    <source>
        <dbReference type="Proteomes" id="UP001240447"/>
    </source>
</evidence>
<dbReference type="Gene3D" id="3.40.640.10">
    <property type="entry name" value="Type I PLP-dependent aspartate aminotransferase-like (Major domain)"/>
    <property type="match status" value="1"/>
</dbReference>
<dbReference type="PIRSF" id="PIRSF001434">
    <property type="entry name" value="CGS"/>
    <property type="match status" value="1"/>
</dbReference>
<comment type="function">
    <text evidence="3">Catalyzes the formation of L-homocysteine from O-succinyl-L-homoserine (OSHS) and hydrogen sulfide.</text>
</comment>
<evidence type="ECO:0000256" key="4">
    <source>
        <dbReference type="RuleBase" id="RU362118"/>
    </source>
</evidence>
<dbReference type="PANTHER" id="PTHR11808">
    <property type="entry name" value="TRANS-SULFURATION ENZYME FAMILY MEMBER"/>
    <property type="match status" value="1"/>
</dbReference>
<dbReference type="Gene3D" id="3.90.1150.10">
    <property type="entry name" value="Aspartate Aminotransferase, domain 1"/>
    <property type="match status" value="1"/>
</dbReference>
<keyword evidence="3" id="KW-0028">Amino-acid biosynthesis</keyword>
<sequence length="393" mass="42307">MSGAEGWRPDTHAVRAGLGRTSYDETAEALFLTSGYVYPNAAEAEAAFAGESEHYMYSRFTNPTQTMLAERLCALEGAEACYPTATGMAAVFNALMALVRAGDRVVSARSLFGSCYNVIHDLLPRWGVDVEFVDGHDLEQWARALNRPTKAVFFETPSNPMHELVDVAAVSALAHDAGATVIVDNAFASPVLQRPLEQGADVVAYSATKHMDGQGRVLGGAILGSAEFVNGEVKTLMRNTGPSLSPFNAWVILKGLETLRLRVEHSSRNALDLAQWLEQRDGVSWVRYPTLASHPQVELAHRQMSGGGTIVTFEVAGGKERAFAVLDALELVDISNNFGDAKSLVTHPATTTHHKMGEEGRAAIGVTDGVIRLSVGLEDVEDLRADLDRALAT</sequence>
<feature type="modified residue" description="N6-(pyridoxal phosphate)lysine" evidence="3">
    <location>
        <position position="209"/>
    </location>
</feature>
<dbReference type="NCBIfam" id="NF005870">
    <property type="entry name" value="PRK07810.1"/>
    <property type="match status" value="1"/>
</dbReference>
<dbReference type="NCBIfam" id="NF006003">
    <property type="entry name" value="PRK08133.1"/>
    <property type="match status" value="1"/>
</dbReference>
<dbReference type="InterPro" id="IPR015421">
    <property type="entry name" value="PyrdxlP-dep_Trfase_major"/>
</dbReference>
<comment type="caution">
    <text evidence="5">The sequence shown here is derived from an EMBL/GenBank/DDBJ whole genome shotgun (WGS) entry which is preliminary data.</text>
</comment>
<dbReference type="InterPro" id="IPR015424">
    <property type="entry name" value="PyrdxlP-dep_Trfase"/>
</dbReference>
<keyword evidence="3 5" id="KW-0808">Transferase</keyword>
<dbReference type="CDD" id="cd00614">
    <property type="entry name" value="CGS_like"/>
    <property type="match status" value="1"/>
</dbReference>
<keyword evidence="3" id="KW-0486">Methionine biosynthesis</keyword>
<dbReference type="NCBIfam" id="TIGR01325">
    <property type="entry name" value="O_suc_HS_sulf"/>
    <property type="match status" value="1"/>
</dbReference>
<accession>A0ABT9NPT8</accession>
<organism evidence="5 6">
    <name type="scientific">Nocardioides massiliensis</name>
    <dbReference type="NCBI Taxonomy" id="1325935"/>
    <lineage>
        <taxon>Bacteria</taxon>
        <taxon>Bacillati</taxon>
        <taxon>Actinomycetota</taxon>
        <taxon>Actinomycetes</taxon>
        <taxon>Propionibacteriales</taxon>
        <taxon>Nocardioidaceae</taxon>
        <taxon>Nocardioides</taxon>
    </lineage>
</organism>
<evidence type="ECO:0000256" key="3">
    <source>
        <dbReference type="HAMAP-Rule" id="MF_02056"/>
    </source>
</evidence>
<comment type="catalytic activity">
    <reaction evidence="3">
        <text>O-succinyl-L-homoserine + hydrogen sulfide = L-homocysteine + succinate</text>
        <dbReference type="Rhea" id="RHEA:27826"/>
        <dbReference type="ChEBI" id="CHEBI:29919"/>
        <dbReference type="ChEBI" id="CHEBI:30031"/>
        <dbReference type="ChEBI" id="CHEBI:57661"/>
        <dbReference type="ChEBI" id="CHEBI:58199"/>
    </reaction>
</comment>
<protein>
    <recommendedName>
        <fullName evidence="3">O-succinylhomoserine sulfhydrylase</fullName>
        <shortName evidence="3">OSH sulfhydrylase</shortName>
        <shortName evidence="3">OSHS sulfhydrylase</shortName>
        <ecNumber evidence="3">2.5.1.-</ecNumber>
    </recommendedName>
</protein>
<dbReference type="GO" id="GO:0016740">
    <property type="term" value="F:transferase activity"/>
    <property type="evidence" value="ECO:0007669"/>
    <property type="project" value="UniProtKB-KW"/>
</dbReference>
<comment type="subunit">
    <text evidence="3">Homotetramer.</text>
</comment>
<comment type="pathway">
    <text evidence="3">Amino-acid biosynthesis; L-methionine biosynthesis via de novo pathway; L-homocysteine from O-succinyl-L-homoserine: step 1/1.</text>
</comment>
<evidence type="ECO:0000256" key="1">
    <source>
        <dbReference type="ARBA" id="ARBA00001933"/>
    </source>
</evidence>
<evidence type="ECO:0000313" key="5">
    <source>
        <dbReference type="EMBL" id="MDP9822441.1"/>
    </source>
</evidence>
<dbReference type="PANTHER" id="PTHR11808:SF80">
    <property type="entry name" value="CYSTATHIONINE GAMMA-LYASE"/>
    <property type="match status" value="1"/>
</dbReference>
<dbReference type="InterPro" id="IPR015422">
    <property type="entry name" value="PyrdxlP-dep_Trfase_small"/>
</dbReference>
<dbReference type="EMBL" id="JAUSQM010000001">
    <property type="protein sequence ID" value="MDP9822441.1"/>
    <property type="molecule type" value="Genomic_DNA"/>
</dbReference>
<keyword evidence="6" id="KW-1185">Reference proteome</keyword>
<dbReference type="Pfam" id="PF01053">
    <property type="entry name" value="Cys_Met_Meta_PP"/>
    <property type="match status" value="1"/>
</dbReference>
<dbReference type="InterPro" id="IPR006234">
    <property type="entry name" value="O-succ-hSer_sulfhydrylase"/>
</dbReference>
<dbReference type="InterPro" id="IPR000277">
    <property type="entry name" value="Cys/Met-Metab_PyrdxlP-dep_enz"/>
</dbReference>
<keyword evidence="2 3" id="KW-0663">Pyridoxal phosphate</keyword>
<dbReference type="EC" id="2.5.1.-" evidence="3"/>
<dbReference type="HAMAP" id="MF_02056">
    <property type="entry name" value="MetZ"/>
    <property type="match status" value="1"/>
</dbReference>
<dbReference type="Proteomes" id="UP001240447">
    <property type="component" value="Unassembled WGS sequence"/>
</dbReference>
<comment type="cofactor">
    <cofactor evidence="1 3 4">
        <name>pyridoxal 5'-phosphate</name>
        <dbReference type="ChEBI" id="CHEBI:597326"/>
    </cofactor>
</comment>
<dbReference type="RefSeq" id="WP_068122435.1">
    <property type="nucleotide sequence ID" value="NZ_JAUSQM010000001.1"/>
</dbReference>
<evidence type="ECO:0000256" key="2">
    <source>
        <dbReference type="ARBA" id="ARBA00022898"/>
    </source>
</evidence>
<comment type="similarity">
    <text evidence="3">Belongs to the trans-sulfuration enzymes family. MetZ subfamily.</text>
</comment>
<reference evidence="5 6" key="1">
    <citation type="submission" date="2023-07" db="EMBL/GenBank/DDBJ databases">
        <title>Sequencing the genomes of 1000 actinobacteria strains.</title>
        <authorList>
            <person name="Klenk H.-P."/>
        </authorList>
    </citation>
    <scope>NUCLEOTIDE SEQUENCE [LARGE SCALE GENOMIC DNA]</scope>
    <source>
        <strain evidence="5 6">GD13</strain>
    </source>
</reference>
<proteinExistence type="inferred from homology"/>
<dbReference type="SUPFAM" id="SSF53383">
    <property type="entry name" value="PLP-dependent transferases"/>
    <property type="match status" value="1"/>
</dbReference>
<gene>
    <name evidence="3" type="primary">metZ</name>
    <name evidence="5" type="ORF">J2S59_002250</name>
</gene>